<reference evidence="2" key="1">
    <citation type="journal article" date="2019" name="Sci. Rep.">
        <title>Draft genome of Tanacetum cinerariifolium, the natural source of mosquito coil.</title>
        <authorList>
            <person name="Yamashiro T."/>
            <person name="Shiraishi A."/>
            <person name="Satake H."/>
            <person name="Nakayama K."/>
        </authorList>
    </citation>
    <scope>NUCLEOTIDE SEQUENCE</scope>
</reference>
<dbReference type="EMBL" id="BKCJ010005960">
    <property type="protein sequence ID" value="GEU69572.1"/>
    <property type="molecule type" value="Genomic_DNA"/>
</dbReference>
<name>A0A6L2MA77_TANCI</name>
<evidence type="ECO:0000313" key="2">
    <source>
        <dbReference type="EMBL" id="GEU69572.1"/>
    </source>
</evidence>
<keyword evidence="2" id="KW-0808">Transferase</keyword>
<evidence type="ECO:0000256" key="1">
    <source>
        <dbReference type="SAM" id="MobiDB-lite"/>
    </source>
</evidence>
<keyword evidence="2" id="KW-0418">Kinase</keyword>
<comment type="caution">
    <text evidence="2">The sequence shown here is derived from an EMBL/GenBank/DDBJ whole genome shotgun (WGS) entry which is preliminary data.</text>
</comment>
<dbReference type="AlphaFoldDB" id="A0A6L2MA77"/>
<sequence>MDRKHESSDVVEDIEPISMMVTDDSDGNTNKRDLDTNGTVHERPIKKPKFELRLPEGFLDPIICDRQQQPMVVVSPVSSTVGENGVRVNEKEKDIVSSSLIKIRLLIEAAGTKCCCCFGVDAAKDFKENMLMD</sequence>
<feature type="region of interest" description="Disordered" evidence="1">
    <location>
        <begin position="1"/>
        <end position="41"/>
    </location>
</feature>
<feature type="compositionally biased region" description="Basic and acidic residues" evidence="1">
    <location>
        <begin position="29"/>
        <end position="41"/>
    </location>
</feature>
<accession>A0A6L2MA77</accession>
<organism evidence="2">
    <name type="scientific">Tanacetum cinerariifolium</name>
    <name type="common">Dalmatian daisy</name>
    <name type="synonym">Chrysanthemum cinerariifolium</name>
    <dbReference type="NCBI Taxonomy" id="118510"/>
    <lineage>
        <taxon>Eukaryota</taxon>
        <taxon>Viridiplantae</taxon>
        <taxon>Streptophyta</taxon>
        <taxon>Embryophyta</taxon>
        <taxon>Tracheophyta</taxon>
        <taxon>Spermatophyta</taxon>
        <taxon>Magnoliopsida</taxon>
        <taxon>eudicotyledons</taxon>
        <taxon>Gunneridae</taxon>
        <taxon>Pentapetalae</taxon>
        <taxon>asterids</taxon>
        <taxon>campanulids</taxon>
        <taxon>Asterales</taxon>
        <taxon>Asteraceae</taxon>
        <taxon>Asteroideae</taxon>
        <taxon>Anthemideae</taxon>
        <taxon>Anthemidinae</taxon>
        <taxon>Tanacetum</taxon>
    </lineage>
</organism>
<protein>
    <submittedName>
        <fullName evidence="2">Histidine kinase-like ATPase, C-terminal domain-containing protein</fullName>
    </submittedName>
</protein>
<proteinExistence type="predicted"/>
<dbReference type="GO" id="GO:0016301">
    <property type="term" value="F:kinase activity"/>
    <property type="evidence" value="ECO:0007669"/>
    <property type="project" value="UniProtKB-KW"/>
</dbReference>
<gene>
    <name evidence="2" type="ORF">Tci_041550</name>
</gene>